<reference evidence="1 2" key="1">
    <citation type="submission" date="2017-02" db="EMBL/GenBank/DDBJ databases">
        <title>Whole genome shotgun sequence of Pantoea agglomerans strain AS1 isolated from a cycad, Zamia floridana in Central Florida, USA.</title>
        <authorList>
            <person name="Lata P."/>
            <person name="Govindarajan S."/>
            <person name="Qi F."/>
            <person name="Li J.-L."/>
            <person name="Maurya S.K."/>
            <person name="Sahoo M.K."/>
        </authorList>
    </citation>
    <scope>NUCLEOTIDE SEQUENCE [LARGE SCALE GENOMIC DNA]</scope>
    <source>
        <strain evidence="1 2">AS1</strain>
    </source>
</reference>
<dbReference type="Proteomes" id="UP000192769">
    <property type="component" value="Unassembled WGS sequence"/>
</dbReference>
<dbReference type="Pfam" id="PF06069">
    <property type="entry name" value="PerC"/>
    <property type="match status" value="1"/>
</dbReference>
<dbReference type="InterPro" id="IPR024684">
    <property type="entry name" value="Tscrpt_act_PerC/SfV_Orf40"/>
</dbReference>
<protein>
    <recommendedName>
        <fullName evidence="3">PerC family transcriptional regulator</fullName>
    </recommendedName>
</protein>
<organism evidence="1 2">
    <name type="scientific">Pantoea latae</name>
    <dbReference type="NCBI Taxonomy" id="1964541"/>
    <lineage>
        <taxon>Bacteria</taxon>
        <taxon>Pseudomonadati</taxon>
        <taxon>Pseudomonadota</taxon>
        <taxon>Gammaproteobacteria</taxon>
        <taxon>Enterobacterales</taxon>
        <taxon>Erwiniaceae</taxon>
        <taxon>Pantoea</taxon>
    </lineage>
</organism>
<keyword evidence="2" id="KW-1185">Reference proteome</keyword>
<evidence type="ECO:0000313" key="1">
    <source>
        <dbReference type="EMBL" id="OQP32407.1"/>
    </source>
</evidence>
<evidence type="ECO:0008006" key="3">
    <source>
        <dbReference type="Google" id="ProtNLM"/>
    </source>
</evidence>
<dbReference type="RefSeq" id="WP_081140214.1">
    <property type="nucleotide sequence ID" value="NZ_MWUE01000022.1"/>
</dbReference>
<dbReference type="AlphaFoldDB" id="A0A1V9DEV7"/>
<proteinExistence type="predicted"/>
<name>A0A1V9DEV7_9GAMM</name>
<accession>A0A1V9DEV7</accession>
<dbReference type="SUPFAM" id="SSF46785">
    <property type="entry name" value="Winged helix' DNA-binding domain"/>
    <property type="match status" value="1"/>
</dbReference>
<comment type="caution">
    <text evidence="1">The sequence shown here is derived from an EMBL/GenBank/DDBJ whole genome shotgun (WGS) entry which is preliminary data.</text>
</comment>
<gene>
    <name evidence="1" type="ORF">B2J69_14140</name>
</gene>
<sequence>MNTEQMILAYLKNYAGLTAAELAKGMKANVRTVREAAKRLVAMGEVYLDTKFRYFLIEEATSIDAEYARLSKLAMALQARNCWSRAATVWLNAMDATAKPRFRDQAVARRRMCMQKAKALRPKPSADAWGGI</sequence>
<dbReference type="OrthoDB" id="6630580at2"/>
<dbReference type="EMBL" id="MWUE01000022">
    <property type="protein sequence ID" value="OQP32407.1"/>
    <property type="molecule type" value="Genomic_DNA"/>
</dbReference>
<evidence type="ECO:0000313" key="2">
    <source>
        <dbReference type="Proteomes" id="UP000192769"/>
    </source>
</evidence>
<dbReference type="InterPro" id="IPR036390">
    <property type="entry name" value="WH_DNA-bd_sf"/>
</dbReference>